<evidence type="ECO:0000313" key="2">
    <source>
        <dbReference type="EMBL" id="CEK89122.1"/>
    </source>
</evidence>
<accession>A0A0B7B885</accession>
<protein>
    <submittedName>
        <fullName evidence="2">Uncharacterized protein</fullName>
    </submittedName>
</protein>
<dbReference type="AlphaFoldDB" id="A0A0B7B885"/>
<feature type="compositionally biased region" description="Polar residues" evidence="1">
    <location>
        <begin position="42"/>
        <end position="53"/>
    </location>
</feature>
<reference evidence="2" key="1">
    <citation type="submission" date="2014-12" db="EMBL/GenBank/DDBJ databases">
        <title>Insight into the proteome of Arion vulgaris.</title>
        <authorList>
            <person name="Aradska J."/>
            <person name="Bulat T."/>
            <person name="Smidak R."/>
            <person name="Sarate P."/>
            <person name="Gangsoo J."/>
            <person name="Sialana F."/>
            <person name="Bilban M."/>
            <person name="Lubec G."/>
        </authorList>
    </citation>
    <scope>NUCLEOTIDE SEQUENCE</scope>
    <source>
        <tissue evidence="2">Skin</tissue>
    </source>
</reference>
<gene>
    <name evidence="2" type="primary">ORF169134</name>
    <name evidence="3" type="synonym">ORF169146</name>
</gene>
<dbReference type="EMBL" id="HACG01042259">
    <property type="protein sequence ID" value="CEK89124.1"/>
    <property type="molecule type" value="Transcribed_RNA"/>
</dbReference>
<evidence type="ECO:0000313" key="3">
    <source>
        <dbReference type="EMBL" id="CEK89124.1"/>
    </source>
</evidence>
<organism evidence="2">
    <name type="scientific">Arion vulgaris</name>
    <dbReference type="NCBI Taxonomy" id="1028688"/>
    <lineage>
        <taxon>Eukaryota</taxon>
        <taxon>Metazoa</taxon>
        <taxon>Spiralia</taxon>
        <taxon>Lophotrochozoa</taxon>
        <taxon>Mollusca</taxon>
        <taxon>Gastropoda</taxon>
        <taxon>Heterobranchia</taxon>
        <taxon>Euthyneura</taxon>
        <taxon>Panpulmonata</taxon>
        <taxon>Eupulmonata</taxon>
        <taxon>Stylommatophora</taxon>
        <taxon>Helicina</taxon>
        <taxon>Arionoidea</taxon>
        <taxon>Arionidae</taxon>
        <taxon>Arion</taxon>
    </lineage>
</organism>
<name>A0A0B7B885_9EUPU</name>
<dbReference type="EMBL" id="HACG01042257">
    <property type="protein sequence ID" value="CEK89122.1"/>
    <property type="molecule type" value="Transcribed_RNA"/>
</dbReference>
<evidence type="ECO:0000256" key="1">
    <source>
        <dbReference type="SAM" id="MobiDB-lite"/>
    </source>
</evidence>
<proteinExistence type="predicted"/>
<sequence>MTKYYSNILAKQNQQPRTSQQVQPEGNAHKDKRQKLELDRSGFQTLFTNHHKN</sequence>
<feature type="region of interest" description="Disordered" evidence="1">
    <location>
        <begin position="1"/>
        <end position="53"/>
    </location>
</feature>
<feature type="compositionally biased region" description="Polar residues" evidence="1">
    <location>
        <begin position="9"/>
        <end position="24"/>
    </location>
</feature>